<keyword evidence="2" id="KW-1185">Reference proteome</keyword>
<dbReference type="EMBL" id="JAQQWK010000012">
    <property type="protein sequence ID" value="KAK8022616.1"/>
    <property type="molecule type" value="Genomic_DNA"/>
</dbReference>
<name>A0ABR1RXH2_9PEZI</name>
<gene>
    <name evidence="1" type="ORF">PG993_013383</name>
</gene>
<organism evidence="1 2">
    <name type="scientific">Apiospora rasikravindrae</name>
    <dbReference type="NCBI Taxonomy" id="990691"/>
    <lineage>
        <taxon>Eukaryota</taxon>
        <taxon>Fungi</taxon>
        <taxon>Dikarya</taxon>
        <taxon>Ascomycota</taxon>
        <taxon>Pezizomycotina</taxon>
        <taxon>Sordariomycetes</taxon>
        <taxon>Xylariomycetidae</taxon>
        <taxon>Amphisphaeriales</taxon>
        <taxon>Apiosporaceae</taxon>
        <taxon>Apiospora</taxon>
    </lineage>
</organism>
<evidence type="ECO:0000313" key="2">
    <source>
        <dbReference type="Proteomes" id="UP001444661"/>
    </source>
</evidence>
<reference evidence="1 2" key="1">
    <citation type="submission" date="2023-01" db="EMBL/GenBank/DDBJ databases">
        <title>Analysis of 21 Apiospora genomes using comparative genomics revels a genus with tremendous synthesis potential of carbohydrate active enzymes and secondary metabolites.</title>
        <authorList>
            <person name="Sorensen T."/>
        </authorList>
    </citation>
    <scope>NUCLEOTIDE SEQUENCE [LARGE SCALE GENOMIC DNA]</scope>
    <source>
        <strain evidence="1 2">CBS 33761</strain>
    </source>
</reference>
<comment type="caution">
    <text evidence="1">The sequence shown here is derived from an EMBL/GenBank/DDBJ whole genome shotgun (WGS) entry which is preliminary data.</text>
</comment>
<sequence>MSLHKAAAQVLRGLASRPARVGLQCTGGSLRQSSSAGWVQGHAAKVAVLWTFGFAMTEQFVPVIVHWLEDLMTRDQLSSSRFFWKKGLALYTYESPVD</sequence>
<proteinExistence type="predicted"/>
<protein>
    <submittedName>
        <fullName evidence="1">Uncharacterized protein</fullName>
    </submittedName>
</protein>
<dbReference type="Proteomes" id="UP001444661">
    <property type="component" value="Unassembled WGS sequence"/>
</dbReference>
<accession>A0ABR1RXH2</accession>
<evidence type="ECO:0000313" key="1">
    <source>
        <dbReference type="EMBL" id="KAK8022616.1"/>
    </source>
</evidence>